<evidence type="ECO:0000313" key="3">
    <source>
        <dbReference type="EMBL" id="SMH65085.1"/>
    </source>
</evidence>
<organism evidence="2">
    <name type="scientific">Acidithiobacillus ferrivorans</name>
    <dbReference type="NCBI Taxonomy" id="160808"/>
    <lineage>
        <taxon>Bacteria</taxon>
        <taxon>Pseudomonadati</taxon>
        <taxon>Pseudomonadota</taxon>
        <taxon>Acidithiobacillia</taxon>
        <taxon>Acidithiobacillales</taxon>
        <taxon>Acidithiobacillaceae</taxon>
        <taxon>Acidithiobacillus</taxon>
    </lineage>
</organism>
<reference evidence="2" key="1">
    <citation type="submission" date="2014-03" db="EMBL/GenBank/DDBJ databases">
        <authorList>
            <person name="Genoscope - CEA"/>
        </authorList>
    </citation>
    <scope>NUCLEOTIDE SEQUENCE [LARGE SCALE GENOMIC DNA]</scope>
    <source>
        <strain evidence="2">CF27</strain>
    </source>
</reference>
<gene>
    <name evidence="2" type="primary">scpA</name>
    <name evidence="2" type="ORF">AFERRI_10196</name>
    <name evidence="3" type="ORF">AFERRI_11120</name>
</gene>
<evidence type="ECO:0000313" key="2">
    <source>
        <dbReference type="EMBL" id="CDQ12373.1"/>
    </source>
</evidence>
<dbReference type="Proteomes" id="UP000193925">
    <property type="component" value="Chromosome AFERRI"/>
</dbReference>
<protein>
    <recommendedName>
        <fullName evidence="1">Segregation and condensation protein A</fullName>
    </recommendedName>
</protein>
<proteinExistence type="predicted"/>
<dbReference type="EMBL" id="CCCS020000001">
    <property type="protein sequence ID" value="CDQ12373.1"/>
    <property type="molecule type" value="Genomic_DNA"/>
</dbReference>
<keyword evidence="4" id="KW-1185">Reference proteome</keyword>
<dbReference type="PANTHER" id="PTHR33969:SF2">
    <property type="entry name" value="SEGREGATION AND CONDENSATION PROTEIN A"/>
    <property type="match status" value="1"/>
</dbReference>
<reference evidence="2" key="2">
    <citation type="submission" date="2014-07" db="EMBL/GenBank/DDBJ databases">
        <title>Initial genome analysis of the psychrotolerant acidophile Acidithiobacillus ferrivorans CF27: insights into iron and sulfur oxidation pathways and into biofilm formation.</title>
        <authorList>
            <person name="Talla E."/>
            <person name="Hedrich S."/>
            <person name="Mangenot S."/>
            <person name="Ji B."/>
            <person name="Johnson D.B."/>
            <person name="Barbe V."/>
            <person name="Bonnefoy V."/>
        </authorList>
    </citation>
    <scope>NUCLEOTIDE SEQUENCE [LARGE SCALE GENOMIC DNA]</scope>
    <source>
        <strain evidence="2">CF27</strain>
    </source>
</reference>
<dbReference type="InterPro" id="IPR003768">
    <property type="entry name" value="ScpA"/>
</dbReference>
<dbReference type="AlphaFoldDB" id="A0A060V0H3"/>
<reference evidence="3 4" key="3">
    <citation type="submission" date="2017-03" db="EMBL/GenBank/DDBJ databases">
        <authorList>
            <person name="Regsiter A."/>
            <person name="William W."/>
        </authorList>
    </citation>
    <scope>NUCLEOTIDE SEQUENCE [LARGE SCALE GENOMIC DNA]</scope>
    <source>
        <strain evidence="3">PRJEB5721</strain>
    </source>
</reference>
<dbReference type="EMBL" id="LT841305">
    <property type="protein sequence ID" value="SMH65085.1"/>
    <property type="molecule type" value="Genomic_DNA"/>
</dbReference>
<dbReference type="Gene3D" id="6.10.250.2410">
    <property type="match status" value="1"/>
</dbReference>
<name>A0A060V0H3_9PROT</name>
<evidence type="ECO:0000313" key="4">
    <source>
        <dbReference type="Proteomes" id="UP000193925"/>
    </source>
</evidence>
<sequence length="285" mass="32208">MRPWVWRMGSTASELSLSAAPMQVHGRPLETLPDGLFIPPDALELLLESFAGPLELLLWLIRRNRMDIRDIPVAEVTRQYLLYLHEARRRNLELAAEYLLMAAWLAEIKARMLLPVPPAADDEDCDPRLELARRLEALATVQGQAAALDALPQDGRDFWSVYPATHPDLPVTPLLVTLADLVNAWQALLLRPARKPPPAHALTNPHMGLRQRMMELLLHCRRESRPWSFIEILPPAADRLTLAVSLLALLELLRQQALILIDDEEGEWRVAAVAAAEERRIIFDA</sequence>
<dbReference type="RefSeq" id="WP_231550980.1">
    <property type="nucleotide sequence ID" value="NZ_CCCS020000001.1"/>
</dbReference>
<evidence type="ECO:0000256" key="1">
    <source>
        <dbReference type="ARBA" id="ARBA00044777"/>
    </source>
</evidence>
<dbReference type="PANTHER" id="PTHR33969">
    <property type="entry name" value="SEGREGATION AND CONDENSATION PROTEIN A"/>
    <property type="match status" value="1"/>
</dbReference>
<accession>A0A060V0H3</accession>
<dbReference type="Pfam" id="PF02616">
    <property type="entry name" value="SMC_ScpA"/>
    <property type="match status" value="1"/>
</dbReference>